<evidence type="ECO:0000256" key="2">
    <source>
        <dbReference type="SAM" id="Phobius"/>
    </source>
</evidence>
<feature type="compositionally biased region" description="Basic and acidic residues" evidence="1">
    <location>
        <begin position="9"/>
        <end position="35"/>
    </location>
</feature>
<organism evidence="3">
    <name type="scientific">Amphora coffeiformis</name>
    <dbReference type="NCBI Taxonomy" id="265554"/>
    <lineage>
        <taxon>Eukaryota</taxon>
        <taxon>Sar</taxon>
        <taxon>Stramenopiles</taxon>
        <taxon>Ochrophyta</taxon>
        <taxon>Bacillariophyta</taxon>
        <taxon>Bacillariophyceae</taxon>
        <taxon>Bacillariophycidae</taxon>
        <taxon>Thalassiophysales</taxon>
        <taxon>Catenulaceae</taxon>
        <taxon>Amphora</taxon>
    </lineage>
</organism>
<feature type="transmembrane region" description="Helical" evidence="2">
    <location>
        <begin position="196"/>
        <end position="221"/>
    </location>
</feature>
<reference evidence="3" key="1">
    <citation type="submission" date="2021-01" db="EMBL/GenBank/DDBJ databases">
        <authorList>
            <person name="Corre E."/>
            <person name="Pelletier E."/>
            <person name="Niang G."/>
            <person name="Scheremetjew M."/>
            <person name="Finn R."/>
            <person name="Kale V."/>
            <person name="Holt S."/>
            <person name="Cochrane G."/>
            <person name="Meng A."/>
            <person name="Brown T."/>
            <person name="Cohen L."/>
        </authorList>
    </citation>
    <scope>NUCLEOTIDE SEQUENCE</scope>
    <source>
        <strain evidence="3">CCMP127</strain>
    </source>
</reference>
<protein>
    <submittedName>
        <fullName evidence="3">Uncharacterized protein</fullName>
    </submittedName>
</protein>
<feature type="transmembrane region" description="Helical" evidence="2">
    <location>
        <begin position="241"/>
        <end position="270"/>
    </location>
</feature>
<accession>A0A7S3L6F8</accession>
<gene>
    <name evidence="3" type="ORF">ACOF00016_LOCUS8208</name>
</gene>
<dbReference type="AlphaFoldDB" id="A0A7S3L6F8"/>
<feature type="transmembrane region" description="Helical" evidence="2">
    <location>
        <begin position="277"/>
        <end position="294"/>
    </location>
</feature>
<feature type="transmembrane region" description="Helical" evidence="2">
    <location>
        <begin position="134"/>
        <end position="152"/>
    </location>
</feature>
<dbReference type="EMBL" id="HBIM01009733">
    <property type="protein sequence ID" value="CAE0410768.1"/>
    <property type="molecule type" value="Transcribed_RNA"/>
</dbReference>
<sequence>MTNKNKQKRSSESKAAQEEKRRALKEQAAKDAKSLEEVPEIKPQAFSKGQLNAFILIGVGIAKLFNIGKAIRMGGEPAKLCLLYFLDDDVCSDDGLNTFLRFKYMLSLQVLVTVVTIALQCWKSEDVLIRYTGSLLVPVFTTSLALVANNLVLNQRAVWYREIMMAFVVTVTTMPGKSHLPFLTGTKQQNNTVQSLVLMTFCCFTLFDAFEWGSTIFQVGSQGIAESLFNPAFFATLGSEVSPVLAVLAQFFVIDRFIMATSIFFAWYYLKESHHRTILFFLAATKVAAVFFQYPQLEDSMVLASSTKQTIEIGLAVLGFVAWGMPSMSWKTKTV</sequence>
<keyword evidence="2" id="KW-0812">Transmembrane</keyword>
<feature type="transmembrane region" description="Helical" evidence="2">
    <location>
        <begin position="306"/>
        <end position="325"/>
    </location>
</feature>
<name>A0A7S3L6F8_9STRA</name>
<keyword evidence="2" id="KW-0472">Membrane</keyword>
<evidence type="ECO:0000313" key="3">
    <source>
        <dbReference type="EMBL" id="CAE0410768.1"/>
    </source>
</evidence>
<evidence type="ECO:0000256" key="1">
    <source>
        <dbReference type="SAM" id="MobiDB-lite"/>
    </source>
</evidence>
<keyword evidence="2" id="KW-1133">Transmembrane helix</keyword>
<feature type="region of interest" description="Disordered" evidence="1">
    <location>
        <begin position="1"/>
        <end position="35"/>
    </location>
</feature>
<proteinExistence type="predicted"/>
<feature type="transmembrane region" description="Helical" evidence="2">
    <location>
        <begin position="104"/>
        <end position="122"/>
    </location>
</feature>